<proteinExistence type="predicted"/>
<name>A0A645ARM8_9ZZZZ</name>
<comment type="caution">
    <text evidence="1">The sequence shown here is derived from an EMBL/GenBank/DDBJ whole genome shotgun (WGS) entry which is preliminary data.</text>
</comment>
<reference evidence="1" key="1">
    <citation type="submission" date="2019-08" db="EMBL/GenBank/DDBJ databases">
        <authorList>
            <person name="Kucharzyk K."/>
            <person name="Murdoch R.W."/>
            <person name="Higgins S."/>
            <person name="Loffler F."/>
        </authorList>
    </citation>
    <scope>NUCLEOTIDE SEQUENCE</scope>
</reference>
<evidence type="ECO:0000313" key="1">
    <source>
        <dbReference type="EMBL" id="MPM53523.1"/>
    </source>
</evidence>
<protein>
    <submittedName>
        <fullName evidence="1">Uncharacterized protein</fullName>
    </submittedName>
</protein>
<dbReference type="AlphaFoldDB" id="A0A645ARM8"/>
<sequence>MLLMPPMTMIKDKTVITAPVIQLGTVKVELIELAMELACVISPMPKEAMTANRANAKPSTEPNLPPTAFFITYIGPPDISPFSFTSRYLTASMHSENLEVMPNAAEISIQTSAPGPPAASAVATPTMLPVPIVAASAVISAENGETSPVPRLVVRASLLITL</sequence>
<organism evidence="1">
    <name type="scientific">bioreactor metagenome</name>
    <dbReference type="NCBI Taxonomy" id="1076179"/>
    <lineage>
        <taxon>unclassified sequences</taxon>
        <taxon>metagenomes</taxon>
        <taxon>ecological metagenomes</taxon>
    </lineage>
</organism>
<dbReference type="EMBL" id="VSSQ01014379">
    <property type="protein sequence ID" value="MPM53523.1"/>
    <property type="molecule type" value="Genomic_DNA"/>
</dbReference>
<gene>
    <name evidence="1" type="ORF">SDC9_100291</name>
</gene>
<accession>A0A645ARM8</accession>